<evidence type="ECO:0000256" key="1">
    <source>
        <dbReference type="ARBA" id="ARBA00022737"/>
    </source>
</evidence>
<feature type="chain" id="PRO_5039155884" description="F5/8 type C domain-containing protein" evidence="5">
    <location>
        <begin position="26"/>
        <end position="1376"/>
    </location>
</feature>
<dbReference type="STRING" id="137838.GCA_001458595_03872"/>
<gene>
    <name evidence="7" type="ORF">CQ394_11905</name>
</gene>
<evidence type="ECO:0000313" key="7">
    <source>
        <dbReference type="EMBL" id="PEG32360.1"/>
    </source>
</evidence>
<reference evidence="7 8" key="1">
    <citation type="submission" date="2017-10" db="EMBL/GenBank/DDBJ databases">
        <title>Effective Description of Clostridium neonatale sp. nov. linked to necrotizing enterocolitis in neonates and a clarification of species assignable to the genus Clostridium (Prazmowski 1880) emend. Lawson and Rainey 2016.</title>
        <authorList>
            <person name="Bernard K."/>
            <person name="Burdz T."/>
            <person name="Wiebe D."/>
            <person name="Balcewich B."/>
            <person name="Alfa M."/>
            <person name="Bernier A.-M."/>
        </authorList>
    </citation>
    <scope>NUCLEOTIDE SEQUENCE [LARGE SCALE GENOMIC DNA]</scope>
    <source>
        <strain evidence="7 8">LCDC99A005</strain>
    </source>
</reference>
<feature type="domain" description="F5/8 type C" evidence="6">
    <location>
        <begin position="938"/>
        <end position="1103"/>
    </location>
</feature>
<sequence length="1376" mass="153103">MKKRNKKILTLILATSILGSLLAESSIVTKAKEFDKKNNTELEVKNNLMDFNDETTDEAVDVIIPEEVDNTTDEAVNIDMLEIQENGQFDDIAMGKPATSSSGQNSAALAVDGNSGSRWESETKDPQWICIDLGGNFKIKKVKLKWEGAGAEVYNIQLSKDGNKWGNIAEVTDGKGGETRELDCDETVTGRYIRMYGTKRVTTYGYSIFDFEVYGRESGFKSISGKSESVKLKWYAEDSAKGYNIYRSSNADSGFEKINKEPITGTEYTDTDELDIKKYYYKLKSIDENNDESEVLDYTSITIVEDLDLGDKVKIFDPSMPEEEIQNTVDDVFNEMESNQFGTERYALLFKPGKYNTNVNVGFYTSVIGLGETPDDVDITGSVRCEADWFEEQRGNATQNFWRTVENVAITPKFKSNNASREEGELTWAVSQAAPMRRVQIKGDLSLWDPYENDYDLAWASGGFIADSKIDGKISSASQQQFFTRNTDMNSWNGSNWNMVFVGDEGAPEEEYSASGKAYTVIDKAPVIREKPFLYIDEDGTYNVFVPGVRKNAQGVSWENGLGEGESLSVSETFYIAKPETDTADTLNTALSEGKNILFTPGIYYLDKELHVTRPDTIILGIGLATLNPNNRNAALVIDDVDGVNVSGLLFNAAQGESPELLKVGEDGSHKDHSNNPIVLSDLFFRVGGDGEEGARAKSCIVINSDDVIGDDFWVWRADHGDGVGWELNRCDNGIVVNGDDVTIYGLFVEHFNEYQTLWNGENGKVYFYQSELPYDVPNQESWMSNDGTVNGYASYKVSDSVKNHEIYGAGVYTYFTDADVFAHSGIEVPNTPNVKVKHACTVHLDAYGGATHIVNSSGNSVSSDNMRSVIDVYCNKVGDPVITPATSIVSSSQTVNISCDVEGAKIRYTTDGSEPTNDSGTVYTQPFNVDATTTIKAIAYKEGMSDSEISTSAITIKPGLSDNLALGKPSKASSGKAALAFDGDTETRWSSDWNRDEFISVDLGRVYDISEISFLWEEAYAKKYKIQVSNDGVNWVDAYDKTSGNNIIITESVINIFSKTNNGGTESIAFTKPITGRYVKMQGVQPATEYGYSIYEFEIHGEKYEIYEANLRSLYEQHKNKVQGKYTNTTWKVFTSALDSAKDILDKDKKSQEEIDTAYNNLLNAINGLKETNNSGSSGGSSSGGGSSSNSNNEEAIDKNDNSEKETGWIKDENNGKWYYLDVNSGEKKTGWFKDTDGKWYYLDFKSGEMKTGWLKDSNNKWYHLGTSGAMTTGWFKDSNNKWYHLGTSGAMTTGWFKDSNNKWYHLGISGAMTTGWFKDSNNKWYHLGTTGAMTIGWLKDADRKWYYLNSDGSMAYDTYIDRYYVNFNGAYKEY</sequence>
<feature type="repeat" description="Cell wall-binding" evidence="3">
    <location>
        <begin position="1315"/>
        <end position="1335"/>
    </location>
</feature>
<dbReference type="Pfam" id="PF01473">
    <property type="entry name" value="Choline_bind_1"/>
    <property type="match status" value="4"/>
</dbReference>
<dbReference type="Pfam" id="PF13290">
    <property type="entry name" value="CHB_HEX_C_1"/>
    <property type="match status" value="1"/>
</dbReference>
<dbReference type="Pfam" id="PF22633">
    <property type="entry name" value="F5_F8_type_C_2"/>
    <property type="match status" value="1"/>
</dbReference>
<feature type="repeat" description="Cell wall-binding" evidence="3">
    <location>
        <begin position="1252"/>
        <end position="1272"/>
    </location>
</feature>
<keyword evidence="2" id="KW-0326">Glycosidase</keyword>
<feature type="compositionally biased region" description="Gly residues" evidence="4">
    <location>
        <begin position="1178"/>
        <end position="1188"/>
    </location>
</feature>
<feature type="region of interest" description="Disordered" evidence="4">
    <location>
        <begin position="97"/>
        <end position="120"/>
    </location>
</feature>
<dbReference type="Gene3D" id="1.20.1270.90">
    <property type="entry name" value="AF1782-like"/>
    <property type="match status" value="1"/>
</dbReference>
<feature type="domain" description="F5/8 type C" evidence="6">
    <location>
        <begin position="75"/>
        <end position="216"/>
    </location>
</feature>
<keyword evidence="1" id="KW-0677">Repeat</keyword>
<comment type="caution">
    <text evidence="7">The sequence shown here is derived from an EMBL/GenBank/DDBJ whole genome shotgun (WGS) entry which is preliminary data.</text>
</comment>
<dbReference type="InterPro" id="IPR059177">
    <property type="entry name" value="GH29D-like_dom"/>
</dbReference>
<dbReference type="Pfam" id="PF00754">
    <property type="entry name" value="F5_F8_type_C"/>
    <property type="match status" value="1"/>
</dbReference>
<dbReference type="Gene3D" id="2.60.40.10">
    <property type="entry name" value="Immunoglobulins"/>
    <property type="match status" value="1"/>
</dbReference>
<feature type="signal peptide" evidence="5">
    <location>
        <begin position="1"/>
        <end position="25"/>
    </location>
</feature>
<dbReference type="Proteomes" id="UP000220840">
    <property type="component" value="Unassembled WGS sequence"/>
</dbReference>
<dbReference type="InterPro" id="IPR011050">
    <property type="entry name" value="Pectin_lyase_fold/virulence"/>
</dbReference>
<dbReference type="InterPro" id="IPR000421">
    <property type="entry name" value="FA58C"/>
</dbReference>
<dbReference type="CDD" id="cd23669">
    <property type="entry name" value="GH55_SacteLam55A-like"/>
    <property type="match status" value="1"/>
</dbReference>
<feature type="repeat" description="Cell wall-binding" evidence="3">
    <location>
        <begin position="1230"/>
        <end position="1250"/>
    </location>
</feature>
<dbReference type="PROSITE" id="PS51170">
    <property type="entry name" value="CW"/>
    <property type="match status" value="7"/>
</dbReference>
<evidence type="ECO:0000313" key="8">
    <source>
        <dbReference type="Proteomes" id="UP000220840"/>
    </source>
</evidence>
<name>A0A2A7MLC5_9CLOT</name>
<keyword evidence="5" id="KW-0732">Signal</keyword>
<feature type="repeat" description="Cell wall-binding" evidence="3">
    <location>
        <begin position="1336"/>
        <end position="1356"/>
    </location>
</feature>
<organism evidence="7 8">
    <name type="scientific">Clostridium neonatale</name>
    <dbReference type="NCBI Taxonomy" id="137838"/>
    <lineage>
        <taxon>Bacteria</taxon>
        <taxon>Bacillati</taxon>
        <taxon>Bacillota</taxon>
        <taxon>Clostridia</taxon>
        <taxon>Eubacteriales</taxon>
        <taxon>Clostridiaceae</taxon>
        <taxon>Clostridium</taxon>
    </lineage>
</organism>
<proteinExistence type="predicted"/>
<dbReference type="RefSeq" id="WP_058296505.1">
    <property type="nucleotide sequence ID" value="NZ_LN890328.1"/>
</dbReference>
<feature type="region of interest" description="Disordered" evidence="4">
    <location>
        <begin position="1171"/>
        <end position="1210"/>
    </location>
</feature>
<dbReference type="Gene3D" id="2.10.270.10">
    <property type="entry name" value="Cholin Binding"/>
    <property type="match status" value="2"/>
</dbReference>
<evidence type="ECO:0000256" key="2">
    <source>
        <dbReference type="ARBA" id="ARBA00023295"/>
    </source>
</evidence>
<dbReference type="GO" id="GO:0016798">
    <property type="term" value="F:hydrolase activity, acting on glycosyl bonds"/>
    <property type="evidence" value="ECO:0007669"/>
    <property type="project" value="UniProtKB-KW"/>
</dbReference>
<evidence type="ECO:0000256" key="5">
    <source>
        <dbReference type="SAM" id="SignalP"/>
    </source>
</evidence>
<dbReference type="InterPro" id="IPR018337">
    <property type="entry name" value="Cell_wall/Cho-bd_repeat"/>
</dbReference>
<dbReference type="EMBL" id="PDCJ01000001">
    <property type="protein sequence ID" value="PEG32360.1"/>
    <property type="molecule type" value="Genomic_DNA"/>
</dbReference>
<dbReference type="InterPro" id="IPR008979">
    <property type="entry name" value="Galactose-bd-like_sf"/>
</dbReference>
<keyword evidence="8" id="KW-1185">Reference proteome</keyword>
<evidence type="ECO:0000256" key="4">
    <source>
        <dbReference type="SAM" id="MobiDB-lite"/>
    </source>
</evidence>
<feature type="repeat" description="Cell wall-binding" evidence="3">
    <location>
        <begin position="1294"/>
        <end position="1314"/>
    </location>
</feature>
<accession>A0A2A7MLC5</accession>
<feature type="compositionally biased region" description="Basic and acidic residues" evidence="4">
    <location>
        <begin position="1197"/>
        <end position="1210"/>
    </location>
</feature>
<dbReference type="PROSITE" id="PS50022">
    <property type="entry name" value="FA58C_3"/>
    <property type="match status" value="2"/>
</dbReference>
<evidence type="ECO:0000259" key="6">
    <source>
        <dbReference type="PROSITE" id="PS50022"/>
    </source>
</evidence>
<feature type="repeat" description="Cell wall-binding" evidence="3">
    <location>
        <begin position="1207"/>
        <end position="1228"/>
    </location>
</feature>
<feature type="compositionally biased region" description="Polar residues" evidence="4">
    <location>
        <begin position="98"/>
        <end position="107"/>
    </location>
</feature>
<dbReference type="Gene3D" id="2.60.120.260">
    <property type="entry name" value="Galactose-binding domain-like"/>
    <property type="match status" value="2"/>
</dbReference>
<keyword evidence="2" id="KW-0378">Hydrolase</keyword>
<dbReference type="InterPro" id="IPR013783">
    <property type="entry name" value="Ig-like_fold"/>
</dbReference>
<dbReference type="SUPFAM" id="SSF69360">
    <property type="entry name" value="Cell wall binding repeat"/>
    <property type="match status" value="1"/>
</dbReference>
<dbReference type="Pfam" id="PF19127">
    <property type="entry name" value="Choline_bind_3"/>
    <property type="match status" value="1"/>
</dbReference>
<dbReference type="OrthoDB" id="220114at2"/>
<evidence type="ECO:0000256" key="3">
    <source>
        <dbReference type="PROSITE-ProRule" id="PRU00591"/>
    </source>
</evidence>
<dbReference type="SUPFAM" id="SSF49785">
    <property type="entry name" value="Galactose-binding domain-like"/>
    <property type="match status" value="2"/>
</dbReference>
<feature type="repeat" description="Cell wall-binding" evidence="3">
    <location>
        <begin position="1273"/>
        <end position="1293"/>
    </location>
</feature>
<dbReference type="InterPro" id="IPR059186">
    <property type="entry name" value="SACTE_4363"/>
</dbReference>
<dbReference type="SUPFAM" id="SSF51126">
    <property type="entry name" value="Pectin lyase-like"/>
    <property type="match status" value="1"/>
</dbReference>
<protein>
    <recommendedName>
        <fullName evidence="6">F5/8 type C domain-containing protein</fullName>
    </recommendedName>
</protein>